<dbReference type="PANTHER" id="PTHR30195">
    <property type="entry name" value="TYPE I SITE-SPECIFIC DEOXYRIBONUCLEASE PROTEIN SUBUNIT M AND R"/>
    <property type="match status" value="1"/>
</dbReference>
<feature type="coiled-coil region" evidence="2">
    <location>
        <begin position="186"/>
        <end position="216"/>
    </location>
</feature>
<dbReference type="EMBL" id="LCRN01000015">
    <property type="protein sequence ID" value="KKW36687.1"/>
    <property type="molecule type" value="Genomic_DNA"/>
</dbReference>
<feature type="domain" description="Type I restriction enzyme HindI endonuclease subunit-like C-terminal" evidence="3">
    <location>
        <begin position="1"/>
        <end position="311"/>
    </location>
</feature>
<protein>
    <submittedName>
        <fullName evidence="4">Type I restriction-modification system restriction subunit</fullName>
    </submittedName>
</protein>
<evidence type="ECO:0000256" key="2">
    <source>
        <dbReference type="SAM" id="Coils"/>
    </source>
</evidence>
<dbReference type="PATRIC" id="fig|1618986.3.peg.200"/>
<dbReference type="Proteomes" id="UP000033865">
    <property type="component" value="Unassembled WGS sequence"/>
</dbReference>
<dbReference type="PANTHER" id="PTHR30195:SF15">
    <property type="entry name" value="TYPE I RESTRICTION ENZYME HINDI ENDONUCLEASE SUBUNIT"/>
    <property type="match status" value="1"/>
</dbReference>
<dbReference type="AlphaFoldDB" id="A0A0G2A712"/>
<organism evidence="4 5">
    <name type="scientific">Candidatus Uhrbacteria bacterium GW2011_GWC2_53_7</name>
    <dbReference type="NCBI Taxonomy" id="1618986"/>
    <lineage>
        <taxon>Bacteria</taxon>
        <taxon>Candidatus Uhriibacteriota</taxon>
    </lineage>
</organism>
<proteinExistence type="predicted"/>
<dbReference type="InterPro" id="IPR051268">
    <property type="entry name" value="Type-I_R_enzyme_R_subunit"/>
</dbReference>
<keyword evidence="1" id="KW-0680">Restriction system</keyword>
<keyword evidence="2" id="KW-0175">Coiled coil</keyword>
<reference evidence="4 5" key="1">
    <citation type="journal article" date="2015" name="Nature">
        <title>rRNA introns, odd ribosomes, and small enigmatic genomes across a large radiation of phyla.</title>
        <authorList>
            <person name="Brown C.T."/>
            <person name="Hug L.A."/>
            <person name="Thomas B.C."/>
            <person name="Sharon I."/>
            <person name="Castelle C.J."/>
            <person name="Singh A."/>
            <person name="Wilkins M.J."/>
            <person name="Williams K.H."/>
            <person name="Banfield J.F."/>
        </authorList>
    </citation>
    <scope>NUCLEOTIDE SEQUENCE [LARGE SCALE GENOMIC DNA]</scope>
</reference>
<evidence type="ECO:0000259" key="3">
    <source>
        <dbReference type="Pfam" id="PF11867"/>
    </source>
</evidence>
<sequence>MLRLHEIVVQMFVDFEYQTYFKSDTRQKMTTILEAQEYVLGLENGKNRFTKQVDLLSKAFALSVPHEDAMEIKDEVGFFQAVKARLVKFEPVGSGKSDEEIETAIRQIIDKAVVAEGVIDIFDAAGIKRPDISILSDDFLDEIKGMERKNLAMELLKKILGDEIKSRSRKNFIQSRKLSEMLESTIKRYQNNLLTAAQVIEELINLAREIRSEDEQNSELGLTCDEVAFYYALAVNDSAKEVMGDETLRDLARILVEKVRANTSIDWTLKESVQAKLRVLVKRTLKQFGYPPDQQLLATENILKQAEMFAQEWSE</sequence>
<dbReference type="Pfam" id="PF11867">
    <property type="entry name" value="T1RH-like_C"/>
    <property type="match status" value="1"/>
</dbReference>
<evidence type="ECO:0000313" key="5">
    <source>
        <dbReference type="Proteomes" id="UP000033865"/>
    </source>
</evidence>
<evidence type="ECO:0000313" key="4">
    <source>
        <dbReference type="EMBL" id="KKW36687.1"/>
    </source>
</evidence>
<name>A0A0G2A712_9BACT</name>
<dbReference type="InterPro" id="IPR021810">
    <property type="entry name" value="T1RH-like_C"/>
</dbReference>
<evidence type="ECO:0000256" key="1">
    <source>
        <dbReference type="ARBA" id="ARBA00022747"/>
    </source>
</evidence>
<accession>A0A0G2A712</accession>
<gene>
    <name evidence="4" type="ORF">UY82_C0015G0016</name>
</gene>
<comment type="caution">
    <text evidence="4">The sequence shown here is derived from an EMBL/GenBank/DDBJ whole genome shotgun (WGS) entry which is preliminary data.</text>
</comment>
<dbReference type="GO" id="GO:0009307">
    <property type="term" value="P:DNA restriction-modification system"/>
    <property type="evidence" value="ECO:0007669"/>
    <property type="project" value="UniProtKB-KW"/>
</dbReference>